<proteinExistence type="predicted"/>
<evidence type="ECO:0000313" key="2">
    <source>
        <dbReference type="EMBL" id="OGG46522.1"/>
    </source>
</evidence>
<feature type="compositionally biased region" description="Low complexity" evidence="1">
    <location>
        <begin position="41"/>
        <end position="51"/>
    </location>
</feature>
<protein>
    <submittedName>
        <fullName evidence="2">Uncharacterized protein</fullName>
    </submittedName>
</protein>
<dbReference type="EMBL" id="MFKF01000306">
    <property type="protein sequence ID" value="OGG46522.1"/>
    <property type="molecule type" value="Genomic_DNA"/>
</dbReference>
<organism evidence="2 3">
    <name type="scientific">Handelsmanbacteria sp. (strain RIFCSPLOWO2_12_FULL_64_10)</name>
    <dbReference type="NCBI Taxonomy" id="1817868"/>
    <lineage>
        <taxon>Bacteria</taxon>
        <taxon>Candidatus Handelsmaniibacteriota</taxon>
    </lineage>
</organism>
<dbReference type="AlphaFoldDB" id="A0A1F6CC53"/>
<dbReference type="Proteomes" id="UP000178606">
    <property type="component" value="Unassembled WGS sequence"/>
</dbReference>
<name>A0A1F6CC53_HANXR</name>
<feature type="region of interest" description="Disordered" evidence="1">
    <location>
        <begin position="27"/>
        <end position="68"/>
    </location>
</feature>
<evidence type="ECO:0000256" key="1">
    <source>
        <dbReference type="SAM" id="MobiDB-lite"/>
    </source>
</evidence>
<sequence>MRAAVIVPVVAGALLLIAVGALLLGDRDPVEPAPTPERGETTTTTTPVATPIDASTTKLDPAADTPVVEPPPRAVEAVLADLAAALRRGDVAAARALLAELRRHVVPPPVADERNAALVYQRAFDLIAAREDWPPALDRLLAGESLSADDVALLQAWRTENADVFALLRDAARLPESRFPLDYEAGAAMLLPHVAPSIKAAKMLRAESRLMELAGDPIGGLESAWAGLEMAEAVRGDPILVSQLVGHVLDGITANALQGALDPRAPELAAYLDAFDETSLRAAFQRSLIGEVYSFLPDALDGGIEGVEGPIRSADMAVYVESIAEAWALAERPYAEVREPFEAFDRRAAEAPGIAGYLMPAAARAAAQTAKAEGRIAMMRAALALERYRAKHGRYPERFDAPADPLTGRPFEYAPVDGGYRLSNEPDDANLRLEFWSAKRD</sequence>
<comment type="caution">
    <text evidence="2">The sequence shown here is derived from an EMBL/GenBank/DDBJ whole genome shotgun (WGS) entry which is preliminary data.</text>
</comment>
<reference evidence="2 3" key="1">
    <citation type="journal article" date="2016" name="Nat. Commun.">
        <title>Thousands of microbial genomes shed light on interconnected biogeochemical processes in an aquifer system.</title>
        <authorList>
            <person name="Anantharaman K."/>
            <person name="Brown C.T."/>
            <person name="Hug L.A."/>
            <person name="Sharon I."/>
            <person name="Castelle C.J."/>
            <person name="Probst A.J."/>
            <person name="Thomas B.C."/>
            <person name="Singh A."/>
            <person name="Wilkins M.J."/>
            <person name="Karaoz U."/>
            <person name="Brodie E.L."/>
            <person name="Williams K.H."/>
            <person name="Hubbard S.S."/>
            <person name="Banfield J.F."/>
        </authorList>
    </citation>
    <scope>NUCLEOTIDE SEQUENCE [LARGE SCALE GENOMIC DNA]</scope>
    <source>
        <strain evidence="3">RIFCSPLOWO2_12_FULL_64_10</strain>
    </source>
</reference>
<evidence type="ECO:0000313" key="3">
    <source>
        <dbReference type="Proteomes" id="UP000178606"/>
    </source>
</evidence>
<gene>
    <name evidence="2" type="ORF">A3F84_15900</name>
</gene>
<accession>A0A1F6CC53</accession>